<feature type="region of interest" description="Disordered" evidence="1">
    <location>
        <begin position="239"/>
        <end position="265"/>
    </location>
</feature>
<keyword evidence="4" id="KW-1185">Reference proteome</keyword>
<sequence length="265" mass="29196">MTGTYLRYVALGDSQTEGMNDGDEIRGYRGWADRLAEQLTAVQPRLRYANLAVRGRVTSDVRTEQLPIALSLRPDLVTVLAGLNDLLRPRFDAVAVAGHLESMFEALTGAGARVVAFTLPDPGLLVPAARGLTRRTLDFNARVREAAHRHGVTVVDLSVYPICTDRRLWSADRLHLNALGHTRLAAAVAHALDLPDGADLWTNPLEPQRKPSTWRRAGVELRWAVSYVGPWLLRRALGKSSGDGRTAKRPTLAPARRWPEPDPVL</sequence>
<dbReference type="Gene3D" id="3.40.50.1110">
    <property type="entry name" value="SGNH hydrolase"/>
    <property type="match status" value="1"/>
</dbReference>
<evidence type="ECO:0000313" key="4">
    <source>
        <dbReference type="Proteomes" id="UP001285352"/>
    </source>
</evidence>
<dbReference type="CDD" id="cd01832">
    <property type="entry name" value="SGNH_hydrolase_like_1"/>
    <property type="match status" value="1"/>
</dbReference>
<accession>A0ABU4VCR9</accession>
<comment type="caution">
    <text evidence="3">The sequence shown here is derived from an EMBL/GenBank/DDBJ whole genome shotgun (WGS) entry which is preliminary data.</text>
</comment>
<proteinExistence type="predicted"/>
<dbReference type="EMBL" id="JAXAVU010000016">
    <property type="protein sequence ID" value="MDX8148771.1"/>
    <property type="molecule type" value="Genomic_DNA"/>
</dbReference>
<dbReference type="EC" id="3.1.-.-" evidence="3"/>
<dbReference type="PANTHER" id="PTHR43784:SF2">
    <property type="entry name" value="GDSL-LIKE LIPASE_ACYLHYDROLASE, PUTATIVE (AFU_ORTHOLOGUE AFUA_2G00820)-RELATED"/>
    <property type="match status" value="1"/>
</dbReference>
<dbReference type="Pfam" id="PF13472">
    <property type="entry name" value="Lipase_GDSL_2"/>
    <property type="match status" value="1"/>
</dbReference>
<dbReference type="GO" id="GO:0016787">
    <property type="term" value="F:hydrolase activity"/>
    <property type="evidence" value="ECO:0007669"/>
    <property type="project" value="UniProtKB-KW"/>
</dbReference>
<dbReference type="InterPro" id="IPR013830">
    <property type="entry name" value="SGNH_hydro"/>
</dbReference>
<dbReference type="SUPFAM" id="SSF52266">
    <property type="entry name" value="SGNH hydrolase"/>
    <property type="match status" value="1"/>
</dbReference>
<reference evidence="3 4" key="1">
    <citation type="submission" date="2023-11" db="EMBL/GenBank/DDBJ databases">
        <title>Lentzea sokolovensis, sp. nov., Lentzea kristufkii, sp. nov., and Lentzea miocenensis, sp. nov., rare actinobacteria from Sokolov Coal Basin, Miocene lacustrine sediment, Czech Republic.</title>
        <authorList>
            <person name="Lara A."/>
            <person name="Kotroba L."/>
            <person name="Nouioui I."/>
            <person name="Neumann-Schaal M."/>
            <person name="Mast Y."/>
            <person name="Chronakova A."/>
        </authorList>
    </citation>
    <scope>NUCLEOTIDE SEQUENCE [LARGE SCALE GENOMIC DNA]</scope>
    <source>
        <strain evidence="3 4">BCCO 10_0061</strain>
    </source>
</reference>
<dbReference type="Proteomes" id="UP001285352">
    <property type="component" value="Unassembled WGS sequence"/>
</dbReference>
<dbReference type="InterPro" id="IPR053140">
    <property type="entry name" value="GDSL_Rv0518-like"/>
</dbReference>
<evidence type="ECO:0000259" key="2">
    <source>
        <dbReference type="Pfam" id="PF13472"/>
    </source>
</evidence>
<dbReference type="PANTHER" id="PTHR43784">
    <property type="entry name" value="GDSL-LIKE LIPASE/ACYLHYDROLASE, PUTATIVE (AFU_ORTHOLOGUE AFUA_2G00820)-RELATED"/>
    <property type="match status" value="1"/>
</dbReference>
<keyword evidence="3" id="KW-0378">Hydrolase</keyword>
<dbReference type="InterPro" id="IPR036514">
    <property type="entry name" value="SGNH_hydro_sf"/>
</dbReference>
<dbReference type="RefSeq" id="WP_319980742.1">
    <property type="nucleotide sequence ID" value="NZ_JAXAVU010000016.1"/>
</dbReference>
<name>A0ABU4VCR9_9PSEU</name>
<organism evidence="3 4">
    <name type="scientific">Lentzea sokolovensis</name>
    <dbReference type="NCBI Taxonomy" id="3095429"/>
    <lineage>
        <taxon>Bacteria</taxon>
        <taxon>Bacillati</taxon>
        <taxon>Actinomycetota</taxon>
        <taxon>Actinomycetes</taxon>
        <taxon>Pseudonocardiales</taxon>
        <taxon>Pseudonocardiaceae</taxon>
        <taxon>Lentzea</taxon>
    </lineage>
</organism>
<gene>
    <name evidence="3" type="ORF">SK854_42110</name>
</gene>
<evidence type="ECO:0000256" key="1">
    <source>
        <dbReference type="SAM" id="MobiDB-lite"/>
    </source>
</evidence>
<feature type="domain" description="SGNH hydrolase-type esterase" evidence="2">
    <location>
        <begin position="10"/>
        <end position="182"/>
    </location>
</feature>
<protein>
    <submittedName>
        <fullName evidence="3">SGNH/GDSL hydrolase family protein</fullName>
        <ecNumber evidence="3">3.1.-.-</ecNumber>
    </submittedName>
</protein>
<evidence type="ECO:0000313" key="3">
    <source>
        <dbReference type="EMBL" id="MDX8148771.1"/>
    </source>
</evidence>